<dbReference type="Gene3D" id="3.30.420.10">
    <property type="entry name" value="Ribonuclease H-like superfamily/Ribonuclease H"/>
    <property type="match status" value="1"/>
</dbReference>
<sequence>MVVRRNGNGWDRRGRNIKSLSRDRSHPLESQPQCELRPGGEEAWWTAFRKSDVVALDVEKVNLRNVKGVARVKPGKIGIVDCNYGTIFESDVYHRPGTFLDGKKDSAGVSGGITRYSLEKAPEWMTVKSKVKKAIDKKLIITVAGQGDLSCIDIERDDYGELFDVQCYYRRPNPDVSGETQPMSLRDIYFYHFKEDCQFQKPHNAVTDAICTMRIFLEGYIPLKQKSGLVGVRHNMGEVDFSDAIKLKDMDKLQERFCKPNNEFRVGCQCEYCEKMY</sequence>
<dbReference type="GO" id="GO:0003676">
    <property type="term" value="F:nucleic acid binding"/>
    <property type="evidence" value="ECO:0007669"/>
    <property type="project" value="InterPro"/>
</dbReference>
<organism evidence="2 3">
    <name type="scientific">Folsomia candida</name>
    <name type="common">Springtail</name>
    <dbReference type="NCBI Taxonomy" id="158441"/>
    <lineage>
        <taxon>Eukaryota</taxon>
        <taxon>Metazoa</taxon>
        <taxon>Ecdysozoa</taxon>
        <taxon>Arthropoda</taxon>
        <taxon>Hexapoda</taxon>
        <taxon>Collembola</taxon>
        <taxon>Entomobryomorpha</taxon>
        <taxon>Isotomoidea</taxon>
        <taxon>Isotomidae</taxon>
        <taxon>Proisotominae</taxon>
        <taxon>Folsomia</taxon>
    </lineage>
</organism>
<dbReference type="SUPFAM" id="SSF53098">
    <property type="entry name" value="Ribonuclease H-like"/>
    <property type="match status" value="1"/>
</dbReference>
<evidence type="ECO:0000256" key="1">
    <source>
        <dbReference type="SAM" id="MobiDB-lite"/>
    </source>
</evidence>
<dbReference type="InterPro" id="IPR012337">
    <property type="entry name" value="RNaseH-like_sf"/>
</dbReference>
<evidence type="ECO:0000313" key="3">
    <source>
        <dbReference type="Proteomes" id="UP000198287"/>
    </source>
</evidence>
<proteinExistence type="predicted"/>
<feature type="region of interest" description="Disordered" evidence="1">
    <location>
        <begin position="1"/>
        <end position="35"/>
    </location>
</feature>
<evidence type="ECO:0008006" key="4">
    <source>
        <dbReference type="Google" id="ProtNLM"/>
    </source>
</evidence>
<keyword evidence="3" id="KW-1185">Reference proteome</keyword>
<name>A0A226D9G6_FOLCA</name>
<dbReference type="AlphaFoldDB" id="A0A226D9G6"/>
<protein>
    <recommendedName>
        <fullName evidence="4">Exonuclease domain-containing protein</fullName>
    </recommendedName>
</protein>
<comment type="caution">
    <text evidence="2">The sequence shown here is derived from an EMBL/GenBank/DDBJ whole genome shotgun (WGS) entry which is preliminary data.</text>
</comment>
<dbReference type="EMBL" id="LNIX01000031">
    <property type="protein sequence ID" value="OXA40896.1"/>
    <property type="molecule type" value="Genomic_DNA"/>
</dbReference>
<dbReference type="InterPro" id="IPR036397">
    <property type="entry name" value="RNaseH_sf"/>
</dbReference>
<evidence type="ECO:0000313" key="2">
    <source>
        <dbReference type="EMBL" id="OXA40896.1"/>
    </source>
</evidence>
<dbReference type="Proteomes" id="UP000198287">
    <property type="component" value="Unassembled WGS sequence"/>
</dbReference>
<accession>A0A226D9G6</accession>
<reference evidence="2 3" key="1">
    <citation type="submission" date="2015-12" db="EMBL/GenBank/DDBJ databases">
        <title>The genome of Folsomia candida.</title>
        <authorList>
            <person name="Faddeeva A."/>
            <person name="Derks M.F."/>
            <person name="Anvar Y."/>
            <person name="Smit S."/>
            <person name="Van Straalen N."/>
            <person name="Roelofs D."/>
        </authorList>
    </citation>
    <scope>NUCLEOTIDE SEQUENCE [LARGE SCALE GENOMIC DNA]</scope>
    <source>
        <strain evidence="2 3">VU population</strain>
        <tissue evidence="2">Whole body</tissue>
    </source>
</reference>
<feature type="compositionally biased region" description="Basic and acidic residues" evidence="1">
    <location>
        <begin position="10"/>
        <end position="27"/>
    </location>
</feature>
<gene>
    <name evidence="2" type="ORF">Fcan01_24195</name>
</gene>